<accession>A0AAV6U336</accession>
<sequence>MLHRWITGGPGLALIKEKTSSHTKRARDHSPPPYKRLWATRRVIITPAIYPSLIIIFIKLGLLQFDIQSTRLKSHCVNTDHRPSQCIRNSKEEELEALSERVCLIVASA</sequence>
<reference evidence="2 3" key="1">
    <citation type="journal article" date="2022" name="Nat. Ecol. Evol.">
        <title>A masculinizing supergene underlies an exaggerated male reproductive morph in a spider.</title>
        <authorList>
            <person name="Hendrickx F."/>
            <person name="De Corte Z."/>
            <person name="Sonet G."/>
            <person name="Van Belleghem S.M."/>
            <person name="Kostlbacher S."/>
            <person name="Vangestel C."/>
        </authorList>
    </citation>
    <scope>NUCLEOTIDE SEQUENCE [LARGE SCALE GENOMIC DNA]</scope>
    <source>
        <strain evidence="2">W744_W776</strain>
    </source>
</reference>
<evidence type="ECO:0000256" key="1">
    <source>
        <dbReference type="SAM" id="Phobius"/>
    </source>
</evidence>
<dbReference type="AlphaFoldDB" id="A0AAV6U336"/>
<gene>
    <name evidence="2" type="ORF">JTE90_006295</name>
</gene>
<dbReference type="Proteomes" id="UP000827092">
    <property type="component" value="Unassembled WGS sequence"/>
</dbReference>
<protein>
    <submittedName>
        <fullName evidence="2">Uncharacterized protein</fullName>
    </submittedName>
</protein>
<keyword evidence="1" id="KW-0472">Membrane</keyword>
<comment type="caution">
    <text evidence="2">The sequence shown here is derived from an EMBL/GenBank/DDBJ whole genome shotgun (WGS) entry which is preliminary data.</text>
</comment>
<evidence type="ECO:0000313" key="3">
    <source>
        <dbReference type="Proteomes" id="UP000827092"/>
    </source>
</evidence>
<keyword evidence="1" id="KW-0812">Transmembrane</keyword>
<proteinExistence type="predicted"/>
<dbReference type="EMBL" id="JAFNEN010000713">
    <property type="protein sequence ID" value="KAG8178156.1"/>
    <property type="molecule type" value="Genomic_DNA"/>
</dbReference>
<feature type="transmembrane region" description="Helical" evidence="1">
    <location>
        <begin position="43"/>
        <end position="63"/>
    </location>
</feature>
<keyword evidence="1" id="KW-1133">Transmembrane helix</keyword>
<organism evidence="2 3">
    <name type="scientific">Oedothorax gibbosus</name>
    <dbReference type="NCBI Taxonomy" id="931172"/>
    <lineage>
        <taxon>Eukaryota</taxon>
        <taxon>Metazoa</taxon>
        <taxon>Ecdysozoa</taxon>
        <taxon>Arthropoda</taxon>
        <taxon>Chelicerata</taxon>
        <taxon>Arachnida</taxon>
        <taxon>Araneae</taxon>
        <taxon>Araneomorphae</taxon>
        <taxon>Entelegynae</taxon>
        <taxon>Araneoidea</taxon>
        <taxon>Linyphiidae</taxon>
        <taxon>Erigoninae</taxon>
        <taxon>Oedothorax</taxon>
    </lineage>
</organism>
<keyword evidence="3" id="KW-1185">Reference proteome</keyword>
<evidence type="ECO:0000313" key="2">
    <source>
        <dbReference type="EMBL" id="KAG8178156.1"/>
    </source>
</evidence>
<name>A0AAV6U336_9ARAC</name>